<evidence type="ECO:0000313" key="1">
    <source>
        <dbReference type="EMBL" id="RIA91429.1"/>
    </source>
</evidence>
<dbReference type="SUPFAM" id="SSF81901">
    <property type="entry name" value="HCP-like"/>
    <property type="match status" value="1"/>
</dbReference>
<accession>A0A397T266</accession>
<keyword evidence="2" id="KW-1185">Reference proteome</keyword>
<evidence type="ECO:0008006" key="3">
    <source>
        <dbReference type="Google" id="ProtNLM"/>
    </source>
</evidence>
<dbReference type="InterPro" id="IPR011990">
    <property type="entry name" value="TPR-like_helical_dom_sf"/>
</dbReference>
<protein>
    <recommendedName>
        <fullName evidence="3">Sel1 repeat family protein</fullName>
    </recommendedName>
</protein>
<reference evidence="1 2" key="1">
    <citation type="submission" date="2018-06" db="EMBL/GenBank/DDBJ databases">
        <title>Comparative genomics reveals the genomic features of Rhizophagus irregularis, R. cerebriforme, R. diaphanum and Gigaspora rosea, and their symbiotic lifestyle signature.</title>
        <authorList>
            <person name="Morin E."/>
            <person name="San Clemente H."/>
            <person name="Chen E.C.H."/>
            <person name="De La Providencia I."/>
            <person name="Hainaut M."/>
            <person name="Kuo A."/>
            <person name="Kohler A."/>
            <person name="Murat C."/>
            <person name="Tang N."/>
            <person name="Roy S."/>
            <person name="Loubradou J."/>
            <person name="Henrissat B."/>
            <person name="Grigoriev I.V."/>
            <person name="Corradi N."/>
            <person name="Roux C."/>
            <person name="Martin F.M."/>
        </authorList>
    </citation>
    <scope>NUCLEOTIDE SEQUENCE [LARGE SCALE GENOMIC DNA]</scope>
    <source>
        <strain evidence="1 2">DAOM 227022</strain>
    </source>
</reference>
<organism evidence="1 2">
    <name type="scientific">Glomus cerebriforme</name>
    <dbReference type="NCBI Taxonomy" id="658196"/>
    <lineage>
        <taxon>Eukaryota</taxon>
        <taxon>Fungi</taxon>
        <taxon>Fungi incertae sedis</taxon>
        <taxon>Mucoromycota</taxon>
        <taxon>Glomeromycotina</taxon>
        <taxon>Glomeromycetes</taxon>
        <taxon>Glomerales</taxon>
        <taxon>Glomeraceae</taxon>
        <taxon>Glomus</taxon>
    </lineage>
</organism>
<dbReference type="Gene3D" id="1.25.40.10">
    <property type="entry name" value="Tetratricopeptide repeat domain"/>
    <property type="match status" value="1"/>
</dbReference>
<gene>
    <name evidence="1" type="ORF">C1645_822014</name>
</gene>
<name>A0A397T266_9GLOM</name>
<dbReference type="OrthoDB" id="2384430at2759"/>
<dbReference type="InterPro" id="IPR006597">
    <property type="entry name" value="Sel1-like"/>
</dbReference>
<dbReference type="Proteomes" id="UP000265703">
    <property type="component" value="Unassembled WGS sequence"/>
</dbReference>
<comment type="caution">
    <text evidence="1">The sequence shown here is derived from an EMBL/GenBank/DDBJ whole genome shotgun (WGS) entry which is preliminary data.</text>
</comment>
<sequence>GQDKLSYCYQYGIGINIDEKKAFEWYLKSAEGENPEGRLLLSAWNWSKYK</sequence>
<dbReference type="EMBL" id="QKYT01000152">
    <property type="protein sequence ID" value="RIA91429.1"/>
    <property type="molecule type" value="Genomic_DNA"/>
</dbReference>
<proteinExistence type="predicted"/>
<dbReference type="AlphaFoldDB" id="A0A397T266"/>
<dbReference type="Pfam" id="PF08238">
    <property type="entry name" value="Sel1"/>
    <property type="match status" value="1"/>
</dbReference>
<evidence type="ECO:0000313" key="2">
    <source>
        <dbReference type="Proteomes" id="UP000265703"/>
    </source>
</evidence>
<feature type="non-terminal residue" evidence="1">
    <location>
        <position position="1"/>
    </location>
</feature>